<gene>
    <name evidence="11" type="ordered locus">gll0524</name>
</gene>
<dbReference type="STRING" id="251221.gene:10757996"/>
<proteinExistence type="predicted"/>
<organism evidence="11 12">
    <name type="scientific">Gloeobacter violaceus (strain ATCC 29082 / PCC 7421)</name>
    <dbReference type="NCBI Taxonomy" id="251221"/>
    <lineage>
        <taxon>Bacteria</taxon>
        <taxon>Bacillati</taxon>
        <taxon>Cyanobacteriota</taxon>
        <taxon>Cyanophyceae</taxon>
        <taxon>Gloeobacterales</taxon>
        <taxon>Gloeobacteraceae</taxon>
        <taxon>Gloeobacter</taxon>
    </lineage>
</organism>
<keyword evidence="7" id="KW-0456">Lyase</keyword>
<dbReference type="Gene3D" id="3.40.190.10">
    <property type="entry name" value="Periplasmic binding protein-like II"/>
    <property type="match status" value="2"/>
</dbReference>
<dbReference type="GO" id="GO:0005737">
    <property type="term" value="C:cytoplasm"/>
    <property type="evidence" value="ECO:0000318"/>
    <property type="project" value="GO_Central"/>
</dbReference>
<dbReference type="Pfam" id="PF01842">
    <property type="entry name" value="ACT"/>
    <property type="match status" value="1"/>
</dbReference>
<protein>
    <recommendedName>
        <fullName evidence="3">Prephenate dehydratase</fullName>
        <ecNumber evidence="2">4.2.1.51</ecNumber>
    </recommendedName>
</protein>
<evidence type="ECO:0000256" key="2">
    <source>
        <dbReference type="ARBA" id="ARBA00013147"/>
    </source>
</evidence>
<dbReference type="InterPro" id="IPR002912">
    <property type="entry name" value="ACT_dom"/>
</dbReference>
<dbReference type="PANTHER" id="PTHR21022">
    <property type="entry name" value="PREPHENATE DEHYDRATASE P PROTEIN"/>
    <property type="match status" value="1"/>
</dbReference>
<evidence type="ECO:0000256" key="3">
    <source>
        <dbReference type="ARBA" id="ARBA00021872"/>
    </source>
</evidence>
<dbReference type="Pfam" id="PF00800">
    <property type="entry name" value="PDT"/>
    <property type="match status" value="1"/>
</dbReference>
<dbReference type="PROSITE" id="PS51171">
    <property type="entry name" value="PREPHENATE_DEHYDR_3"/>
    <property type="match status" value="1"/>
</dbReference>
<evidence type="ECO:0000256" key="6">
    <source>
        <dbReference type="ARBA" id="ARBA00023222"/>
    </source>
</evidence>
<evidence type="ECO:0000256" key="7">
    <source>
        <dbReference type="ARBA" id="ARBA00023239"/>
    </source>
</evidence>
<keyword evidence="5" id="KW-0057">Aromatic amino acid biosynthesis</keyword>
<feature type="domain" description="ACT" evidence="10">
    <location>
        <begin position="194"/>
        <end position="269"/>
    </location>
</feature>
<dbReference type="KEGG" id="gvi:gll0524"/>
<feature type="domain" description="Prephenate dehydratase" evidence="9">
    <location>
        <begin position="4"/>
        <end position="178"/>
    </location>
</feature>
<dbReference type="EnsemblBacteria" id="BAC88465">
    <property type="protein sequence ID" value="BAC88465"/>
    <property type="gene ID" value="BAC88465"/>
</dbReference>
<dbReference type="Gene3D" id="3.30.70.260">
    <property type="match status" value="1"/>
</dbReference>
<dbReference type="PANTHER" id="PTHR21022:SF19">
    <property type="entry name" value="PREPHENATE DEHYDRATASE-RELATED"/>
    <property type="match status" value="1"/>
</dbReference>
<comment type="catalytic activity">
    <reaction evidence="8">
        <text>prephenate + H(+) = 3-phenylpyruvate + CO2 + H2O</text>
        <dbReference type="Rhea" id="RHEA:21648"/>
        <dbReference type="ChEBI" id="CHEBI:15377"/>
        <dbReference type="ChEBI" id="CHEBI:15378"/>
        <dbReference type="ChEBI" id="CHEBI:16526"/>
        <dbReference type="ChEBI" id="CHEBI:18005"/>
        <dbReference type="ChEBI" id="CHEBI:29934"/>
        <dbReference type="EC" id="4.2.1.51"/>
    </reaction>
</comment>
<dbReference type="PhylomeDB" id="Q7NN89"/>
<evidence type="ECO:0000256" key="1">
    <source>
        <dbReference type="ARBA" id="ARBA00004741"/>
    </source>
</evidence>
<dbReference type="AlphaFoldDB" id="Q7NN89"/>
<evidence type="ECO:0000259" key="9">
    <source>
        <dbReference type="PROSITE" id="PS51171"/>
    </source>
</evidence>
<dbReference type="FunFam" id="3.40.190.10:FF:000034">
    <property type="entry name" value="Chorismate mutase/prephenate dehydratase"/>
    <property type="match status" value="1"/>
</dbReference>
<dbReference type="EMBL" id="BA000045">
    <property type="protein sequence ID" value="BAC88465.1"/>
    <property type="molecule type" value="Genomic_DNA"/>
</dbReference>
<dbReference type="FunCoup" id="Q7NN89">
    <property type="interactions" value="165"/>
</dbReference>
<comment type="pathway">
    <text evidence="1">Amino-acid biosynthesis; L-phenylalanine biosynthesis; phenylpyruvate from prephenate: step 1/1.</text>
</comment>
<dbReference type="InterPro" id="IPR001086">
    <property type="entry name" value="Preph_deHydtase"/>
</dbReference>
<dbReference type="EC" id="4.2.1.51" evidence="2"/>
<dbReference type="InParanoid" id="Q7NN89"/>
<evidence type="ECO:0000256" key="5">
    <source>
        <dbReference type="ARBA" id="ARBA00023141"/>
    </source>
</evidence>
<dbReference type="HOGENOM" id="CLU_035008_0_2_3"/>
<reference evidence="11 12" key="2">
    <citation type="journal article" date="2003" name="DNA Res.">
        <title>Complete genome structure of Gloeobacter violaceus PCC 7421, a cyanobacterium that lacks thylakoids (supplement).</title>
        <authorList>
            <person name="Nakamura Y."/>
            <person name="Kaneko T."/>
            <person name="Sato S."/>
            <person name="Mimuro M."/>
            <person name="Miyashita H."/>
            <person name="Tsuchiya T."/>
            <person name="Sasamoto S."/>
            <person name="Watanabe A."/>
            <person name="Kawashima K."/>
            <person name="Kishida Y."/>
            <person name="Kiyokawa C."/>
            <person name="Kohara M."/>
            <person name="Matsumoto M."/>
            <person name="Matsuno A."/>
            <person name="Nakazaki N."/>
            <person name="Shimpo S."/>
            <person name="Takeuchi C."/>
            <person name="Yamada M."/>
            <person name="Tabata S."/>
        </authorList>
    </citation>
    <scope>NUCLEOTIDE SEQUENCE [LARGE SCALE GENOMIC DNA]</scope>
    <source>
        <strain evidence="12">ATCC 29082 / PCC 7421</strain>
    </source>
</reference>
<dbReference type="PROSITE" id="PS51671">
    <property type="entry name" value="ACT"/>
    <property type="match status" value="1"/>
</dbReference>
<dbReference type="GO" id="GO:0004664">
    <property type="term" value="F:prephenate dehydratase activity"/>
    <property type="evidence" value="ECO:0000318"/>
    <property type="project" value="GO_Central"/>
</dbReference>
<dbReference type="RefSeq" id="WP_011140527.1">
    <property type="nucleotide sequence ID" value="NC_005125.1"/>
</dbReference>
<dbReference type="PATRIC" id="fig|251221.4.peg.534"/>
<dbReference type="UniPathway" id="UPA00121">
    <property type="reaction ID" value="UER00345"/>
</dbReference>
<reference evidence="11 12" key="1">
    <citation type="journal article" date="2003" name="DNA Res.">
        <title>Complete genome structure of Gloeobacter violaceus PCC 7421, a cyanobacterium that lacks thylakoids.</title>
        <authorList>
            <person name="Nakamura Y."/>
            <person name="Kaneko T."/>
            <person name="Sato S."/>
            <person name="Mimuro M."/>
            <person name="Miyashita H."/>
            <person name="Tsuchiya T."/>
            <person name="Sasamoto S."/>
            <person name="Watanabe A."/>
            <person name="Kawashima K."/>
            <person name="Kishida Y."/>
            <person name="Kiyokawa C."/>
            <person name="Kohara M."/>
            <person name="Matsumoto M."/>
            <person name="Matsuno A."/>
            <person name="Nakazaki N."/>
            <person name="Shimpo S."/>
            <person name="Takeuchi C."/>
            <person name="Yamada M."/>
            <person name="Tabata S."/>
        </authorList>
    </citation>
    <scope>NUCLEOTIDE SEQUENCE [LARGE SCALE GENOMIC DNA]</scope>
    <source>
        <strain evidence="12">ATCC 29082 / PCC 7421</strain>
    </source>
</reference>
<dbReference type="NCBIfam" id="NF008865">
    <property type="entry name" value="PRK11898.1"/>
    <property type="match status" value="1"/>
</dbReference>
<evidence type="ECO:0000313" key="11">
    <source>
        <dbReference type="EMBL" id="BAC88465.1"/>
    </source>
</evidence>
<keyword evidence="4" id="KW-0028">Amino-acid biosynthesis</keyword>
<name>Q7NN89_GLOVI</name>
<sequence>MILRVAFLGPSGTYAEEATLALLGNECERLAHPSIQGTLRAAAAGEVDCAVVPVENAVEGTVSATLDTLWLYPQLRVRRALVLPVRHCLIGPVQHLTDIQAVYSHPQALAQCQGWLEEHLGAVERIPTASTSEALRHIGAHTAAIASERAARLHGLRVIFRAINDHPDNCTRFWLVSEKPLTETLPPPGGCTSIAFALRRNQPGVLHEVLSIFARHRINLAKIESRPTKKVIGEYLFFADLEGGVEAEPVNTALRQVAAVVAELNILGSYAVEQSGG</sequence>
<dbReference type="CDD" id="cd13630">
    <property type="entry name" value="PBP2_PDT_1"/>
    <property type="match status" value="1"/>
</dbReference>
<evidence type="ECO:0000313" key="12">
    <source>
        <dbReference type="Proteomes" id="UP000000557"/>
    </source>
</evidence>
<dbReference type="SUPFAM" id="SSF53850">
    <property type="entry name" value="Periplasmic binding protein-like II"/>
    <property type="match status" value="1"/>
</dbReference>
<keyword evidence="6" id="KW-0584">Phenylalanine biosynthesis</keyword>
<dbReference type="OrthoDB" id="9802281at2"/>
<dbReference type="eggNOG" id="COG0077">
    <property type="taxonomic scope" value="Bacteria"/>
</dbReference>
<dbReference type="SUPFAM" id="SSF55021">
    <property type="entry name" value="ACT-like"/>
    <property type="match status" value="1"/>
</dbReference>
<dbReference type="Proteomes" id="UP000000557">
    <property type="component" value="Chromosome"/>
</dbReference>
<dbReference type="InterPro" id="IPR045865">
    <property type="entry name" value="ACT-like_dom_sf"/>
</dbReference>
<dbReference type="GO" id="GO:0009094">
    <property type="term" value="P:L-phenylalanine biosynthetic process"/>
    <property type="evidence" value="ECO:0000318"/>
    <property type="project" value="GO_Central"/>
</dbReference>
<evidence type="ECO:0000256" key="4">
    <source>
        <dbReference type="ARBA" id="ARBA00022605"/>
    </source>
</evidence>
<evidence type="ECO:0000259" key="10">
    <source>
        <dbReference type="PROSITE" id="PS51671"/>
    </source>
</evidence>
<dbReference type="CDD" id="cd04905">
    <property type="entry name" value="ACT_CM-PDT"/>
    <property type="match status" value="1"/>
</dbReference>
<accession>Q7NN89</accession>
<evidence type="ECO:0000256" key="8">
    <source>
        <dbReference type="ARBA" id="ARBA00047848"/>
    </source>
</evidence>
<keyword evidence="12" id="KW-1185">Reference proteome</keyword>